<dbReference type="InterPro" id="IPR050206">
    <property type="entry name" value="FtsK/SpoIIIE/SftA"/>
</dbReference>
<dbReference type="InterPro" id="IPR018541">
    <property type="entry name" value="Ftsk_gamma"/>
</dbReference>
<name>A0A1I5RTD2_9FIRM</name>
<feature type="region of interest" description="Disordered" evidence="16">
    <location>
        <begin position="230"/>
        <end position="254"/>
    </location>
</feature>
<dbReference type="Pfam" id="PF17854">
    <property type="entry name" value="FtsK_alpha"/>
    <property type="match status" value="1"/>
</dbReference>
<gene>
    <name evidence="19" type="ORF">SAMN05444406_101111</name>
</gene>
<evidence type="ECO:0000256" key="2">
    <source>
        <dbReference type="ARBA" id="ARBA00006474"/>
    </source>
</evidence>
<keyword evidence="6 15" id="KW-0547">Nucleotide-binding</keyword>
<comment type="function">
    <text evidence="13">Essential cell division protein that coordinates cell division and chromosome segregation. The N-terminus is involved in assembly of the cell-division machinery. The C-terminus functions as a DNA motor that moves dsDNA in an ATP-dependent manner towards the dif recombination site, which is located within the replication terminus region. Required for activation of the Xer recombinase, allowing activation of chromosome unlinking by recombination.</text>
</comment>
<keyword evidence="11 17" id="KW-0472">Membrane</keyword>
<evidence type="ECO:0000256" key="14">
    <source>
        <dbReference type="ARBA" id="ARBA00025923"/>
    </source>
</evidence>
<evidence type="ECO:0000256" key="3">
    <source>
        <dbReference type="ARBA" id="ARBA00022475"/>
    </source>
</evidence>
<dbReference type="GO" id="GO:0007059">
    <property type="term" value="P:chromosome segregation"/>
    <property type="evidence" value="ECO:0007669"/>
    <property type="project" value="UniProtKB-KW"/>
</dbReference>
<dbReference type="GO" id="GO:0051301">
    <property type="term" value="P:cell division"/>
    <property type="evidence" value="ECO:0007669"/>
    <property type="project" value="UniProtKB-KW"/>
</dbReference>
<keyword evidence="7" id="KW-0159">Chromosome partition</keyword>
<dbReference type="GO" id="GO:0005524">
    <property type="term" value="F:ATP binding"/>
    <property type="evidence" value="ECO:0007669"/>
    <property type="project" value="UniProtKB-UniRule"/>
</dbReference>
<evidence type="ECO:0000256" key="17">
    <source>
        <dbReference type="SAM" id="Phobius"/>
    </source>
</evidence>
<dbReference type="InterPro" id="IPR002543">
    <property type="entry name" value="FtsK_dom"/>
</dbReference>
<dbReference type="OrthoDB" id="9807790at2"/>
<evidence type="ECO:0000256" key="16">
    <source>
        <dbReference type="SAM" id="MobiDB-lite"/>
    </source>
</evidence>
<dbReference type="PANTHER" id="PTHR22683:SF41">
    <property type="entry name" value="DNA TRANSLOCASE FTSK"/>
    <property type="match status" value="1"/>
</dbReference>
<keyword evidence="8 15" id="KW-0067">ATP-binding</keyword>
<feature type="transmembrane region" description="Helical" evidence="17">
    <location>
        <begin position="50"/>
        <end position="74"/>
    </location>
</feature>
<keyword evidence="4" id="KW-0132">Cell division</keyword>
<comment type="subcellular location">
    <subcellularLocation>
        <location evidence="1">Cell membrane</location>
        <topology evidence="1">Multi-pass membrane protein</topology>
    </subcellularLocation>
</comment>
<evidence type="ECO:0000256" key="4">
    <source>
        <dbReference type="ARBA" id="ARBA00022618"/>
    </source>
</evidence>
<dbReference type="InterPro" id="IPR041027">
    <property type="entry name" value="FtsK_alpha"/>
</dbReference>
<evidence type="ECO:0000256" key="15">
    <source>
        <dbReference type="PROSITE-ProRule" id="PRU00289"/>
    </source>
</evidence>
<dbReference type="Proteomes" id="UP000198577">
    <property type="component" value="Unassembled WGS sequence"/>
</dbReference>
<dbReference type="CDD" id="cd01127">
    <property type="entry name" value="TrwB_TraG_TraD_VirD4"/>
    <property type="match status" value="1"/>
</dbReference>
<feature type="transmembrane region" description="Helical" evidence="17">
    <location>
        <begin position="152"/>
        <end position="170"/>
    </location>
</feature>
<dbReference type="SMART" id="SM00382">
    <property type="entry name" value="AAA"/>
    <property type="match status" value="1"/>
</dbReference>
<dbReference type="Pfam" id="PF13491">
    <property type="entry name" value="FtsK_4TM"/>
    <property type="match status" value="1"/>
</dbReference>
<keyword evidence="12" id="KW-0131">Cell cycle</keyword>
<dbReference type="Gene3D" id="3.30.980.40">
    <property type="match status" value="1"/>
</dbReference>
<dbReference type="AlphaFoldDB" id="A0A1I5RTD2"/>
<comment type="subunit">
    <text evidence="14">Homohexamer. Forms a ring that surrounds DNA.</text>
</comment>
<dbReference type="RefSeq" id="WP_025746663.1">
    <property type="nucleotide sequence ID" value="NZ_FOXR01000001.1"/>
</dbReference>
<organism evidence="19 20">
    <name type="scientific">Caldicoprobacter faecalis</name>
    <dbReference type="NCBI Taxonomy" id="937334"/>
    <lineage>
        <taxon>Bacteria</taxon>
        <taxon>Bacillati</taxon>
        <taxon>Bacillota</taxon>
        <taxon>Clostridia</taxon>
        <taxon>Caldicoprobacterales</taxon>
        <taxon>Caldicoprobacteraceae</taxon>
        <taxon>Caldicoprobacter</taxon>
    </lineage>
</organism>
<sequence>MSKKKGRSTKSDKRIYHEATGVLLIGVGLFALISIYTNQAGMVGRYLKELVMGLFGLVGYTIPVLLVISGVLTIVAYRKRVNKLKLLLIVLTVAFIMSIIHISYFQHFDSASILAFVHSSYTKGQEVKGSGALLAPFVFAVYKLFGLAGSYVLLGAFVVVNLLLLTNLSLKDVGQNIYSSIKPVLHKQCTKKKEDKPFVGEIISVEEFKKKNGEDLRSLDEAFAEKKDTLLPSRRKARKQEDKRGDQHQDVQAQNVRLENLQKEGYIIPPLDLLKLPPASANDREQDRIAENNARLLEETLNSFGVSAKVTQISRGPVITRYELQPAPGVKVSRIVSLADDIALNLAAPSVRIEAPIPGKAAVGIEVPNRDVSPVLLREVLESEEFIFHPSKLAVALGKDIAGKNVIADIARMPHLLIAGATGSGKSVCINTMIVSILYKASPREVKFIMVDPKVVELSHYNGIPHLLIPVVTNPKKAAGALNWAVQEMTSRYNLFADAGVKDIEGYNSMVENEDERLPQIVVIIDELADLMMVSPSEVEDAVCRLAQMARAAGIHLVIATQRPSVDVITGLIKANIPSRIAFAVSSQVDSRTILDMSGAEKLLGRGDMLFYPVGVNKPIRVQGCFISEKEVKAVVDYIKNQNAAPSYNAEAMERIEGDEESHGLGEHDELLPEAIEIVIDAGQASISMLQRRLRIGYARAARLIDEMEARGIVSGFEGSKPRNVLITREEFERLYKDVK</sequence>
<dbReference type="InterPro" id="IPR027417">
    <property type="entry name" value="P-loop_NTPase"/>
</dbReference>
<evidence type="ECO:0000256" key="11">
    <source>
        <dbReference type="ARBA" id="ARBA00023136"/>
    </source>
</evidence>
<dbReference type="Pfam" id="PF09397">
    <property type="entry name" value="FtsK_gamma"/>
    <property type="match status" value="1"/>
</dbReference>
<evidence type="ECO:0000259" key="18">
    <source>
        <dbReference type="PROSITE" id="PS50901"/>
    </source>
</evidence>
<evidence type="ECO:0000256" key="5">
    <source>
        <dbReference type="ARBA" id="ARBA00022692"/>
    </source>
</evidence>
<evidence type="ECO:0000313" key="19">
    <source>
        <dbReference type="EMBL" id="SFP61782.1"/>
    </source>
</evidence>
<dbReference type="PROSITE" id="PS50901">
    <property type="entry name" value="FTSK"/>
    <property type="match status" value="1"/>
</dbReference>
<dbReference type="GO" id="GO:0003677">
    <property type="term" value="F:DNA binding"/>
    <property type="evidence" value="ECO:0007669"/>
    <property type="project" value="UniProtKB-KW"/>
</dbReference>
<proteinExistence type="inferred from homology"/>
<comment type="similarity">
    <text evidence="2">Belongs to the FtsK/SpoIIIE/SftA family.</text>
</comment>
<dbReference type="GO" id="GO:0005886">
    <property type="term" value="C:plasma membrane"/>
    <property type="evidence" value="ECO:0007669"/>
    <property type="project" value="UniProtKB-SubCell"/>
</dbReference>
<keyword evidence="5 17" id="KW-0812">Transmembrane</keyword>
<dbReference type="PANTHER" id="PTHR22683">
    <property type="entry name" value="SPORULATION PROTEIN RELATED"/>
    <property type="match status" value="1"/>
</dbReference>
<dbReference type="SMART" id="SM00843">
    <property type="entry name" value="Ftsk_gamma"/>
    <property type="match status" value="1"/>
</dbReference>
<dbReference type="STRING" id="937334.SAMN05444406_101111"/>
<dbReference type="InterPro" id="IPR036390">
    <property type="entry name" value="WH_DNA-bd_sf"/>
</dbReference>
<dbReference type="InterPro" id="IPR003593">
    <property type="entry name" value="AAA+_ATPase"/>
</dbReference>
<evidence type="ECO:0000256" key="12">
    <source>
        <dbReference type="ARBA" id="ARBA00023306"/>
    </source>
</evidence>
<evidence type="ECO:0000256" key="13">
    <source>
        <dbReference type="ARBA" id="ARBA00024986"/>
    </source>
</evidence>
<dbReference type="InterPro" id="IPR036388">
    <property type="entry name" value="WH-like_DNA-bd_sf"/>
</dbReference>
<dbReference type="SUPFAM" id="SSF52540">
    <property type="entry name" value="P-loop containing nucleoside triphosphate hydrolases"/>
    <property type="match status" value="1"/>
</dbReference>
<dbReference type="InterPro" id="IPR025199">
    <property type="entry name" value="FtsK_4TM"/>
</dbReference>
<dbReference type="EMBL" id="FOXR01000001">
    <property type="protein sequence ID" value="SFP61782.1"/>
    <property type="molecule type" value="Genomic_DNA"/>
</dbReference>
<dbReference type="Gene3D" id="3.40.50.300">
    <property type="entry name" value="P-loop containing nucleotide triphosphate hydrolases"/>
    <property type="match status" value="1"/>
</dbReference>
<feature type="compositionally biased region" description="Basic and acidic residues" evidence="16">
    <location>
        <begin position="239"/>
        <end position="249"/>
    </location>
</feature>
<evidence type="ECO:0000256" key="9">
    <source>
        <dbReference type="ARBA" id="ARBA00022989"/>
    </source>
</evidence>
<keyword evidence="20" id="KW-1185">Reference proteome</keyword>
<protein>
    <submittedName>
        <fullName evidence="19">DNA segregation ATPase FtsK/SpoIIIE, S-DNA-T family</fullName>
    </submittedName>
</protein>
<feature type="transmembrane region" description="Helical" evidence="17">
    <location>
        <begin position="86"/>
        <end position="107"/>
    </location>
</feature>
<feature type="binding site" evidence="15">
    <location>
        <begin position="420"/>
        <end position="427"/>
    </location>
    <ligand>
        <name>ATP</name>
        <dbReference type="ChEBI" id="CHEBI:30616"/>
    </ligand>
</feature>
<dbReference type="Pfam" id="PF01580">
    <property type="entry name" value="FtsK_SpoIIIE"/>
    <property type="match status" value="1"/>
</dbReference>
<reference evidence="19 20" key="1">
    <citation type="submission" date="2016-10" db="EMBL/GenBank/DDBJ databases">
        <authorList>
            <person name="de Groot N.N."/>
        </authorList>
    </citation>
    <scope>NUCLEOTIDE SEQUENCE [LARGE SCALE GENOMIC DNA]</scope>
    <source>
        <strain evidence="19 20">DSM 20678</strain>
    </source>
</reference>
<accession>A0A1I5RTD2</accession>
<evidence type="ECO:0000313" key="20">
    <source>
        <dbReference type="Proteomes" id="UP000198577"/>
    </source>
</evidence>
<keyword evidence="3" id="KW-1003">Cell membrane</keyword>
<evidence type="ECO:0000256" key="10">
    <source>
        <dbReference type="ARBA" id="ARBA00023125"/>
    </source>
</evidence>
<feature type="transmembrane region" description="Helical" evidence="17">
    <location>
        <begin position="21"/>
        <end position="38"/>
    </location>
</feature>
<evidence type="ECO:0000256" key="1">
    <source>
        <dbReference type="ARBA" id="ARBA00004651"/>
    </source>
</evidence>
<keyword evidence="10" id="KW-0238">DNA-binding</keyword>
<evidence type="ECO:0000256" key="6">
    <source>
        <dbReference type="ARBA" id="ARBA00022741"/>
    </source>
</evidence>
<feature type="domain" description="FtsK" evidence="18">
    <location>
        <begin position="403"/>
        <end position="592"/>
    </location>
</feature>
<evidence type="ECO:0000256" key="8">
    <source>
        <dbReference type="ARBA" id="ARBA00022840"/>
    </source>
</evidence>
<evidence type="ECO:0000256" key="7">
    <source>
        <dbReference type="ARBA" id="ARBA00022829"/>
    </source>
</evidence>
<dbReference type="SUPFAM" id="SSF46785">
    <property type="entry name" value="Winged helix' DNA-binding domain"/>
    <property type="match status" value="1"/>
</dbReference>
<keyword evidence="9 17" id="KW-1133">Transmembrane helix</keyword>
<dbReference type="Gene3D" id="1.10.10.10">
    <property type="entry name" value="Winged helix-like DNA-binding domain superfamily/Winged helix DNA-binding domain"/>
    <property type="match status" value="1"/>
</dbReference>